<dbReference type="PANTHER" id="PTHR47546:SF3">
    <property type="entry name" value="30S RIBOSOMAL PROTEIN S15, CHLOROPLASTIC"/>
    <property type="match status" value="1"/>
</dbReference>
<dbReference type="CDD" id="cd00353">
    <property type="entry name" value="Ribosomal_S15p_S13e"/>
    <property type="match status" value="1"/>
</dbReference>
<protein>
    <recommendedName>
        <fullName evidence="4">Small ribosomal subunit protein uS15c</fullName>
    </recommendedName>
</protein>
<feature type="compositionally biased region" description="Basic and acidic residues" evidence="5">
    <location>
        <begin position="96"/>
        <end position="108"/>
    </location>
</feature>
<accession>A0A8T0XH14</accession>
<dbReference type="GO" id="GO:0006412">
    <property type="term" value="P:translation"/>
    <property type="evidence" value="ECO:0007669"/>
    <property type="project" value="InterPro"/>
</dbReference>
<dbReference type="AlphaFoldDB" id="A0A8T0XH14"/>
<keyword evidence="7" id="KW-1185">Reference proteome</keyword>
<organism evidence="6 7">
    <name type="scientific">Panicum virgatum</name>
    <name type="common">Blackwell switchgrass</name>
    <dbReference type="NCBI Taxonomy" id="38727"/>
    <lineage>
        <taxon>Eukaryota</taxon>
        <taxon>Viridiplantae</taxon>
        <taxon>Streptophyta</taxon>
        <taxon>Embryophyta</taxon>
        <taxon>Tracheophyta</taxon>
        <taxon>Spermatophyta</taxon>
        <taxon>Magnoliopsida</taxon>
        <taxon>Liliopsida</taxon>
        <taxon>Poales</taxon>
        <taxon>Poaceae</taxon>
        <taxon>PACMAD clade</taxon>
        <taxon>Panicoideae</taxon>
        <taxon>Panicodae</taxon>
        <taxon>Paniceae</taxon>
        <taxon>Panicinae</taxon>
        <taxon>Panicum</taxon>
        <taxon>Panicum sect. Hiantes</taxon>
    </lineage>
</organism>
<dbReference type="PANTHER" id="PTHR47546">
    <property type="entry name" value="S15/NS1, RNA-BINDING PROTEIN"/>
    <property type="match status" value="1"/>
</dbReference>
<dbReference type="Pfam" id="PF00312">
    <property type="entry name" value="Ribosomal_S15"/>
    <property type="match status" value="1"/>
</dbReference>
<keyword evidence="2" id="KW-0689">Ribosomal protein</keyword>
<feature type="compositionally biased region" description="Basic residues" evidence="5">
    <location>
        <begin position="1"/>
        <end position="12"/>
    </location>
</feature>
<evidence type="ECO:0000313" key="6">
    <source>
        <dbReference type="EMBL" id="KAG2654709.1"/>
    </source>
</evidence>
<feature type="region of interest" description="Disordered" evidence="5">
    <location>
        <begin position="1"/>
        <end position="193"/>
    </location>
</feature>
<feature type="compositionally biased region" description="Pro residues" evidence="5">
    <location>
        <begin position="25"/>
        <end position="36"/>
    </location>
</feature>
<reference evidence="6" key="1">
    <citation type="submission" date="2020-05" db="EMBL/GenBank/DDBJ databases">
        <title>WGS assembly of Panicum virgatum.</title>
        <authorList>
            <person name="Lovell J.T."/>
            <person name="Jenkins J."/>
            <person name="Shu S."/>
            <person name="Juenger T.E."/>
            <person name="Schmutz J."/>
        </authorList>
    </citation>
    <scope>NUCLEOTIDE SEQUENCE</scope>
    <source>
        <strain evidence="6">AP13</strain>
    </source>
</reference>
<gene>
    <name evidence="6" type="ORF">PVAP13_1NG502300</name>
</gene>
<evidence type="ECO:0000256" key="3">
    <source>
        <dbReference type="ARBA" id="ARBA00023274"/>
    </source>
</evidence>
<comment type="caution">
    <text evidence="6">The sequence shown here is derived from an EMBL/GenBank/DDBJ whole genome shotgun (WGS) entry which is preliminary data.</text>
</comment>
<feature type="region of interest" description="Disordered" evidence="5">
    <location>
        <begin position="395"/>
        <end position="423"/>
    </location>
</feature>
<evidence type="ECO:0000256" key="4">
    <source>
        <dbReference type="ARBA" id="ARBA00035250"/>
    </source>
</evidence>
<dbReference type="Gene3D" id="1.10.287.10">
    <property type="entry name" value="S15/NS1, RNA-binding"/>
    <property type="match status" value="1"/>
</dbReference>
<dbReference type="NCBIfam" id="TIGR00952">
    <property type="entry name" value="S15_bact"/>
    <property type="match status" value="1"/>
</dbReference>
<dbReference type="GO" id="GO:0005737">
    <property type="term" value="C:cytoplasm"/>
    <property type="evidence" value="ECO:0007669"/>
    <property type="project" value="UniProtKB-ARBA"/>
</dbReference>
<evidence type="ECO:0000313" key="7">
    <source>
        <dbReference type="Proteomes" id="UP000823388"/>
    </source>
</evidence>
<proteinExistence type="inferred from homology"/>
<dbReference type="GO" id="GO:0005840">
    <property type="term" value="C:ribosome"/>
    <property type="evidence" value="ECO:0007669"/>
    <property type="project" value="UniProtKB-KW"/>
</dbReference>
<name>A0A8T0XH14_PANVG</name>
<dbReference type="SUPFAM" id="SSF47060">
    <property type="entry name" value="S15/NS1 RNA-binding domain"/>
    <property type="match status" value="1"/>
</dbReference>
<dbReference type="OrthoDB" id="441444at2759"/>
<dbReference type="EMBL" id="CM029038">
    <property type="protein sequence ID" value="KAG2654709.1"/>
    <property type="molecule type" value="Genomic_DNA"/>
</dbReference>
<feature type="compositionally biased region" description="Basic and acidic residues" evidence="5">
    <location>
        <begin position="171"/>
        <end position="186"/>
    </location>
</feature>
<evidence type="ECO:0000256" key="2">
    <source>
        <dbReference type="ARBA" id="ARBA00022980"/>
    </source>
</evidence>
<dbReference type="SMART" id="SM01387">
    <property type="entry name" value="Ribosomal_S15"/>
    <property type="match status" value="1"/>
</dbReference>
<dbReference type="GO" id="GO:0003735">
    <property type="term" value="F:structural constituent of ribosome"/>
    <property type="evidence" value="ECO:0007669"/>
    <property type="project" value="InterPro"/>
</dbReference>
<dbReference type="Proteomes" id="UP000823388">
    <property type="component" value="Chromosome 1N"/>
</dbReference>
<feature type="compositionally biased region" description="Basic residues" evidence="5">
    <location>
        <begin position="403"/>
        <end position="423"/>
    </location>
</feature>
<dbReference type="HAMAP" id="MF_01343_B">
    <property type="entry name" value="Ribosomal_uS15_B"/>
    <property type="match status" value="1"/>
</dbReference>
<evidence type="ECO:0000256" key="1">
    <source>
        <dbReference type="ARBA" id="ARBA00008434"/>
    </source>
</evidence>
<dbReference type="GO" id="GO:1990904">
    <property type="term" value="C:ribonucleoprotein complex"/>
    <property type="evidence" value="ECO:0007669"/>
    <property type="project" value="UniProtKB-KW"/>
</dbReference>
<dbReference type="InterPro" id="IPR009068">
    <property type="entry name" value="uS15_NS1_RNA-bd_sf"/>
</dbReference>
<sequence>MALRRITPRRRPLLPVPRAFFSSNPPFPPPPPPANDPDPNAAHSPSSPHQNPGAPRDSAFSLFQDIKERLRLSPTAPSPRRIPMNSPRPNSAPQKSLEDVRRSLKELRPPSSTPRGDPSFMDLLKNPTPNDGQAFPGFRSIQESLKRSSPPPQRQSRWPTPFMPQSSHNIFNKEREGNVKEDDKDSGTTLTRPYSYEELGKRLGELRSAGAVKDGKEWFSLEELQGRIAKLVELEKQENRLGGQYADIRKSIFTSIANQAKPAQPFPIQTILGLGAQLTPDYTRLPPQAELVERYFHPDHMSSEEKMKLELQRVRDEFKMSENDCGSARVQIAQLTLKIKHLSAVLHKKDKHSRKGLQEMVQRRKKYLKYLRRTDWDSYCLVLSKLGLRDVPEYKAPDYKSKSTTKAKSKKSKSKKRKRKMKA</sequence>
<dbReference type="InterPro" id="IPR000589">
    <property type="entry name" value="Ribosomal_uS15"/>
</dbReference>
<keyword evidence="3" id="KW-0687">Ribonucleoprotein</keyword>
<comment type="similarity">
    <text evidence="1">Belongs to the universal ribosomal protein uS15 family.</text>
</comment>
<evidence type="ECO:0000256" key="5">
    <source>
        <dbReference type="SAM" id="MobiDB-lite"/>
    </source>
</evidence>
<dbReference type="InterPro" id="IPR005290">
    <property type="entry name" value="Ribosomal_uS15_bac-type"/>
</dbReference>